<name>A0A5J9SD25_9POAL</name>
<dbReference type="EMBL" id="RWGY01001056">
    <property type="protein sequence ID" value="TVT97207.1"/>
    <property type="molecule type" value="Genomic_DNA"/>
</dbReference>
<proteinExistence type="predicted"/>
<dbReference type="PANTHER" id="PTHR44743:SF10">
    <property type="entry name" value="J DOMAIN-CONTAINING PROTEIN"/>
    <property type="match status" value="1"/>
</dbReference>
<dbReference type="SMART" id="SM00271">
    <property type="entry name" value="DnaJ"/>
    <property type="match status" value="1"/>
</dbReference>
<evidence type="ECO:0000259" key="2">
    <source>
        <dbReference type="PROSITE" id="PS50076"/>
    </source>
</evidence>
<dbReference type="GO" id="GO:0005783">
    <property type="term" value="C:endoplasmic reticulum"/>
    <property type="evidence" value="ECO:0007669"/>
    <property type="project" value="UniProtKB-ARBA"/>
</dbReference>
<feature type="compositionally biased region" description="Polar residues" evidence="1">
    <location>
        <begin position="159"/>
        <end position="170"/>
    </location>
</feature>
<organism evidence="3 4">
    <name type="scientific">Eragrostis curvula</name>
    <name type="common">weeping love grass</name>
    <dbReference type="NCBI Taxonomy" id="38414"/>
    <lineage>
        <taxon>Eukaryota</taxon>
        <taxon>Viridiplantae</taxon>
        <taxon>Streptophyta</taxon>
        <taxon>Embryophyta</taxon>
        <taxon>Tracheophyta</taxon>
        <taxon>Spermatophyta</taxon>
        <taxon>Magnoliopsida</taxon>
        <taxon>Liliopsida</taxon>
        <taxon>Poales</taxon>
        <taxon>Poaceae</taxon>
        <taxon>PACMAD clade</taxon>
        <taxon>Chloridoideae</taxon>
        <taxon>Eragrostideae</taxon>
        <taxon>Eragrostidinae</taxon>
        <taxon>Eragrostis</taxon>
    </lineage>
</organism>
<evidence type="ECO:0000256" key="1">
    <source>
        <dbReference type="SAM" id="MobiDB-lite"/>
    </source>
</evidence>
<dbReference type="SUPFAM" id="SSF46565">
    <property type="entry name" value="Chaperone J-domain"/>
    <property type="match status" value="1"/>
</dbReference>
<accession>A0A5J9SD25</accession>
<feature type="domain" description="J" evidence="2">
    <location>
        <begin position="8"/>
        <end position="79"/>
    </location>
</feature>
<dbReference type="InterPro" id="IPR036869">
    <property type="entry name" value="J_dom_sf"/>
</dbReference>
<dbReference type="PRINTS" id="PR00625">
    <property type="entry name" value="JDOMAIN"/>
</dbReference>
<feature type="region of interest" description="Disordered" evidence="1">
    <location>
        <begin position="135"/>
        <end position="211"/>
    </location>
</feature>
<dbReference type="PANTHER" id="PTHR44743">
    <property type="entry name" value="PUTATIVE, EXPRESSED-RELATED"/>
    <property type="match status" value="1"/>
</dbReference>
<gene>
    <name evidence="3" type="ORF">EJB05_57579</name>
</gene>
<evidence type="ECO:0000313" key="4">
    <source>
        <dbReference type="Proteomes" id="UP000324897"/>
    </source>
</evidence>
<dbReference type="Proteomes" id="UP000324897">
    <property type="component" value="Unassembled WGS sequence"/>
</dbReference>
<comment type="caution">
    <text evidence="3">The sequence shown here is derived from an EMBL/GenBank/DDBJ whole genome shotgun (WGS) entry which is preliminary data.</text>
</comment>
<dbReference type="AlphaFoldDB" id="A0A5J9SD25"/>
<dbReference type="Gene3D" id="1.10.287.110">
    <property type="entry name" value="DnaJ domain"/>
    <property type="match status" value="1"/>
</dbReference>
<sequence length="211" mass="22939">MAGSGVPDYYAVLGVSRGASASEIRAAYLKLAMQKWHPDKRGKEEEADDAEATARFQEIQQAYKVLSDPTKRAMYDAGLYDPSADDNDEDIKLMNDFLGELVATMGKHDEEPEPEPTMEKLWRLIADVEVPFKQVPRKKKGKGSSSTSSSPAVVRVDITFTNGGSSTPAGGTSRGSRAVSHRAGTSSSRPRRRRTAPTPIIRSGPLHFGSK</sequence>
<reference evidence="3 4" key="1">
    <citation type="journal article" date="2019" name="Sci. Rep.">
        <title>A high-quality genome of Eragrostis curvula grass provides insights into Poaceae evolution and supports new strategies to enhance forage quality.</title>
        <authorList>
            <person name="Carballo J."/>
            <person name="Santos B.A.C.M."/>
            <person name="Zappacosta D."/>
            <person name="Garbus I."/>
            <person name="Selva J.P."/>
            <person name="Gallo C.A."/>
            <person name="Diaz A."/>
            <person name="Albertini E."/>
            <person name="Caccamo M."/>
            <person name="Echenique V."/>
        </authorList>
    </citation>
    <scope>NUCLEOTIDE SEQUENCE [LARGE SCALE GENOMIC DNA]</scope>
    <source>
        <strain evidence="4">cv. Victoria</strain>
        <tissue evidence="3">Leaf</tissue>
    </source>
</reference>
<dbReference type="InterPro" id="IPR001623">
    <property type="entry name" value="DnaJ_domain"/>
</dbReference>
<keyword evidence="4" id="KW-1185">Reference proteome</keyword>
<dbReference type="OrthoDB" id="1937402at2759"/>
<dbReference type="Gramene" id="TVT97207">
    <property type="protein sequence ID" value="TVT97207"/>
    <property type="gene ID" value="EJB05_57579"/>
</dbReference>
<dbReference type="PROSITE" id="PS50076">
    <property type="entry name" value="DNAJ_2"/>
    <property type="match status" value="1"/>
</dbReference>
<dbReference type="Pfam" id="PF00226">
    <property type="entry name" value="DnaJ"/>
    <property type="match status" value="1"/>
</dbReference>
<protein>
    <recommendedName>
        <fullName evidence="2">J domain-containing protein</fullName>
    </recommendedName>
</protein>
<evidence type="ECO:0000313" key="3">
    <source>
        <dbReference type="EMBL" id="TVT97207.1"/>
    </source>
</evidence>
<dbReference type="CDD" id="cd06257">
    <property type="entry name" value="DnaJ"/>
    <property type="match status" value="1"/>
</dbReference>